<dbReference type="Pfam" id="PF03610">
    <property type="entry name" value="EIIA-man"/>
    <property type="match status" value="1"/>
</dbReference>
<name>A0AA91GD15_9ENTE</name>
<dbReference type="Proteomes" id="UP000183039">
    <property type="component" value="Unassembled WGS sequence"/>
</dbReference>
<dbReference type="PANTHER" id="PTHR33799">
    <property type="entry name" value="PTS PERMEASE-RELATED-RELATED"/>
    <property type="match status" value="1"/>
</dbReference>
<gene>
    <name evidence="3" type="ORF">RV15_GL002066</name>
</gene>
<dbReference type="GO" id="GO:0016020">
    <property type="term" value="C:membrane"/>
    <property type="evidence" value="ECO:0007669"/>
    <property type="project" value="InterPro"/>
</dbReference>
<dbReference type="InterPro" id="IPR004701">
    <property type="entry name" value="PTS_EIIA_man-typ"/>
</dbReference>
<dbReference type="GO" id="GO:0009401">
    <property type="term" value="P:phosphoenolpyruvate-dependent sugar phosphotransferase system"/>
    <property type="evidence" value="ECO:0007669"/>
    <property type="project" value="InterPro"/>
</dbReference>
<comment type="caution">
    <text evidence="3">The sequence shown here is derived from an EMBL/GenBank/DDBJ whole genome shotgun (WGS) entry which is preliminary data.</text>
</comment>
<accession>A0AA91GD15</accession>
<dbReference type="EMBL" id="JXLC01000003">
    <property type="protein sequence ID" value="OJG92932.1"/>
    <property type="molecule type" value="Genomic_DNA"/>
</dbReference>
<dbReference type="GO" id="GO:0016740">
    <property type="term" value="F:transferase activity"/>
    <property type="evidence" value="ECO:0007669"/>
    <property type="project" value="UniProtKB-KW"/>
</dbReference>
<evidence type="ECO:0000313" key="4">
    <source>
        <dbReference type="Proteomes" id="UP000183039"/>
    </source>
</evidence>
<evidence type="ECO:0000259" key="2">
    <source>
        <dbReference type="PROSITE" id="PS51096"/>
    </source>
</evidence>
<dbReference type="PANTHER" id="PTHR33799:SF1">
    <property type="entry name" value="PTS SYSTEM MANNOSE-SPECIFIC EIIAB COMPONENT-RELATED"/>
    <property type="match status" value="1"/>
</dbReference>
<protein>
    <submittedName>
        <fullName evidence="3">PTS system IIA component</fullName>
    </submittedName>
</protein>
<sequence>MSSFLSGGVKMKPKLVLMSHGNMAAETLQSAKMIVGELIAAQVVSMTETDGMSGTIEKLTQTLNFLGDVPVLILADLKGGTPCNVAMMQMNERPNLRVLSGLNLAMVIEAAVSPIEELDELTNYLCDIGKSAVEKIELLEIDEEEEYEE</sequence>
<dbReference type="InterPro" id="IPR051471">
    <property type="entry name" value="Bacterial_PTS_sugar_comp"/>
</dbReference>
<dbReference type="InterPro" id="IPR036662">
    <property type="entry name" value="PTS_EIIA_man-typ_sf"/>
</dbReference>
<reference evidence="3 4" key="1">
    <citation type="submission" date="2014-12" db="EMBL/GenBank/DDBJ databases">
        <title>Draft genome sequences of 29 type strains of Enterococci.</title>
        <authorList>
            <person name="Zhong Z."/>
            <person name="Sun Z."/>
            <person name="Liu W."/>
            <person name="Zhang W."/>
            <person name="Zhang H."/>
        </authorList>
    </citation>
    <scope>NUCLEOTIDE SEQUENCE [LARGE SCALE GENOMIC DNA]</scope>
    <source>
        <strain evidence="3 4">DSM 22801</strain>
    </source>
</reference>
<dbReference type="PROSITE" id="PS51096">
    <property type="entry name" value="PTS_EIIA_TYPE_4"/>
    <property type="match status" value="1"/>
</dbReference>
<evidence type="ECO:0000256" key="1">
    <source>
        <dbReference type="ARBA" id="ARBA00022679"/>
    </source>
</evidence>
<keyword evidence="1" id="KW-0808">Transferase</keyword>
<organism evidence="3 4">
    <name type="scientific">Enterococcus silesiacus</name>
    <dbReference type="NCBI Taxonomy" id="332949"/>
    <lineage>
        <taxon>Bacteria</taxon>
        <taxon>Bacillati</taxon>
        <taxon>Bacillota</taxon>
        <taxon>Bacilli</taxon>
        <taxon>Lactobacillales</taxon>
        <taxon>Enterococcaceae</taxon>
        <taxon>Enterococcus</taxon>
    </lineage>
</organism>
<evidence type="ECO:0000313" key="3">
    <source>
        <dbReference type="EMBL" id="OJG92932.1"/>
    </source>
</evidence>
<dbReference type="Gene3D" id="3.40.50.510">
    <property type="entry name" value="Phosphotransferase system, mannose-type IIA component"/>
    <property type="match status" value="1"/>
</dbReference>
<feature type="domain" description="PTS EIIA type-4" evidence="2">
    <location>
        <begin position="12"/>
        <end position="133"/>
    </location>
</feature>
<proteinExistence type="predicted"/>
<dbReference type="AlphaFoldDB" id="A0AA91GD15"/>
<dbReference type="SUPFAM" id="SSF53062">
    <property type="entry name" value="PTS system fructose IIA component-like"/>
    <property type="match status" value="1"/>
</dbReference>